<keyword evidence="4" id="KW-0964">Secreted</keyword>
<dbReference type="InParanoid" id="A0A251V2L5"/>
<evidence type="ECO:0000256" key="4">
    <source>
        <dbReference type="ARBA" id="ARBA00022525"/>
    </source>
</evidence>
<sequence>MGKINSTKSEIYCLSLIAMIVSYNQASVIDVKTEGAKGDGVTNDTPAIMNAWKKACAGAPPSSLLLPPGTYMAFPPFVLSGPCKGPIEIKATGATIKAPPELEKFQTTDTWIRINYIDRLTMTGGTFDGQGRGSWRNANCKNCQKPVNLGLGFVKNSLFKDITSINSKYFHIHMQGCDNTKLEHLTLDAPADSVNTDGIHIGPTNGLNITNTIIKTGDDCISFGDGSTNIRVEKVTCGPGHGISVGSLGKNPNEKPVERIWVKNCTIVGTDNGVRIKTWPGSYPGKVNDVHFEDIVMDKVANPIIIDQNYCAGRVCQKNVPSQVKITNVSFRNIKGTSRTQVALKLNCSAGSPCDNVELADINLTYSGGQVTASSRCANVKPKLVGQIIPPACPVNVPKPYNSLM</sequence>
<dbReference type="GO" id="GO:0071555">
    <property type="term" value="P:cell wall organization"/>
    <property type="evidence" value="ECO:0007669"/>
    <property type="project" value="UniProtKB-KW"/>
</dbReference>
<dbReference type="EMBL" id="CM007893">
    <property type="protein sequence ID" value="OTG29858.1"/>
    <property type="molecule type" value="Genomic_DNA"/>
</dbReference>
<name>A0A251V2L5_HELAN</name>
<comment type="similarity">
    <text evidence="2 9">Belongs to the glycosyl hydrolase 28 family.</text>
</comment>
<dbReference type="InterPro" id="IPR006626">
    <property type="entry name" value="PbH1"/>
</dbReference>
<proteinExistence type="inferred from homology"/>
<dbReference type="Gene3D" id="2.160.20.10">
    <property type="entry name" value="Single-stranded right-handed beta-helix, Pectin lyase-like"/>
    <property type="match status" value="1"/>
</dbReference>
<dbReference type="FunFam" id="2.160.20.10:FF:000004">
    <property type="entry name" value="Pectin lyase-like superfamily protein"/>
    <property type="match status" value="1"/>
</dbReference>
<dbReference type="GO" id="GO:0016829">
    <property type="term" value="F:lyase activity"/>
    <property type="evidence" value="ECO:0007669"/>
    <property type="project" value="UniProtKB-KW"/>
</dbReference>
<keyword evidence="7" id="KW-0961">Cell wall biogenesis/degradation</keyword>
<evidence type="ECO:0000256" key="2">
    <source>
        <dbReference type="ARBA" id="ARBA00008834"/>
    </source>
</evidence>
<organism evidence="11 12">
    <name type="scientific">Helianthus annuus</name>
    <name type="common">Common sunflower</name>
    <dbReference type="NCBI Taxonomy" id="4232"/>
    <lineage>
        <taxon>Eukaryota</taxon>
        <taxon>Viridiplantae</taxon>
        <taxon>Streptophyta</taxon>
        <taxon>Embryophyta</taxon>
        <taxon>Tracheophyta</taxon>
        <taxon>Spermatophyta</taxon>
        <taxon>Magnoliopsida</taxon>
        <taxon>eudicotyledons</taxon>
        <taxon>Gunneridae</taxon>
        <taxon>Pentapetalae</taxon>
        <taxon>asterids</taxon>
        <taxon>campanulids</taxon>
        <taxon>Asterales</taxon>
        <taxon>Asteraceae</taxon>
        <taxon>Asteroideae</taxon>
        <taxon>Heliantheae alliance</taxon>
        <taxon>Heliantheae</taxon>
        <taxon>Helianthus</taxon>
    </lineage>
</organism>
<dbReference type="PROSITE" id="PS00502">
    <property type="entry name" value="POLYGALACTURONASE"/>
    <property type="match status" value="1"/>
</dbReference>
<keyword evidence="5 9" id="KW-0378">Hydrolase</keyword>
<dbReference type="EC" id="3.2.1.15" evidence="10"/>
<gene>
    <name evidence="11" type="ORF">HannXRQ_Chr04g0126751</name>
    <name evidence="10" type="ORF">HanXRQr2_Chr04g0189961</name>
</gene>
<keyword evidence="3" id="KW-0134">Cell wall</keyword>
<evidence type="ECO:0000313" key="12">
    <source>
        <dbReference type="Proteomes" id="UP000215914"/>
    </source>
</evidence>
<dbReference type="STRING" id="4232.A0A251V2L5"/>
<reference evidence="10" key="3">
    <citation type="submission" date="2020-06" db="EMBL/GenBank/DDBJ databases">
        <title>Helianthus annuus Genome sequencing and assembly Release 2.</title>
        <authorList>
            <person name="Gouzy J."/>
            <person name="Langlade N."/>
            <person name="Munos S."/>
        </authorList>
    </citation>
    <scope>NUCLEOTIDE SEQUENCE</scope>
    <source>
        <tissue evidence="10">Leaves</tissue>
    </source>
</reference>
<evidence type="ECO:0000256" key="5">
    <source>
        <dbReference type="ARBA" id="ARBA00022801"/>
    </source>
</evidence>
<evidence type="ECO:0000313" key="11">
    <source>
        <dbReference type="EMBL" id="OTG29858.1"/>
    </source>
</evidence>
<evidence type="ECO:0000256" key="7">
    <source>
        <dbReference type="ARBA" id="ARBA00023316"/>
    </source>
</evidence>
<dbReference type="OMA" id="CAITFDM"/>
<dbReference type="GO" id="GO:0005975">
    <property type="term" value="P:carbohydrate metabolic process"/>
    <property type="evidence" value="ECO:0007669"/>
    <property type="project" value="InterPro"/>
</dbReference>
<dbReference type="InterPro" id="IPR012334">
    <property type="entry name" value="Pectin_lyas_fold"/>
</dbReference>
<accession>A0A251V2L5</accession>
<evidence type="ECO:0000256" key="9">
    <source>
        <dbReference type="RuleBase" id="RU361169"/>
    </source>
</evidence>
<dbReference type="SUPFAM" id="SSF51126">
    <property type="entry name" value="Pectin lyase-like"/>
    <property type="match status" value="1"/>
</dbReference>
<keyword evidence="6 9" id="KW-0326">Glycosidase</keyword>
<dbReference type="SMART" id="SM00710">
    <property type="entry name" value="PbH1"/>
    <property type="match status" value="5"/>
</dbReference>
<evidence type="ECO:0000256" key="8">
    <source>
        <dbReference type="PROSITE-ProRule" id="PRU10052"/>
    </source>
</evidence>
<dbReference type="PANTHER" id="PTHR31375">
    <property type="match status" value="1"/>
</dbReference>
<reference evidence="10 12" key="1">
    <citation type="journal article" date="2017" name="Nature">
        <title>The sunflower genome provides insights into oil metabolism, flowering and Asterid evolution.</title>
        <authorList>
            <person name="Badouin H."/>
            <person name="Gouzy J."/>
            <person name="Grassa C.J."/>
            <person name="Murat F."/>
            <person name="Staton S.E."/>
            <person name="Cottret L."/>
            <person name="Lelandais-Briere C."/>
            <person name="Owens G.L."/>
            <person name="Carrere S."/>
            <person name="Mayjonade B."/>
            <person name="Legrand L."/>
            <person name="Gill N."/>
            <person name="Kane N.C."/>
            <person name="Bowers J.E."/>
            <person name="Hubner S."/>
            <person name="Bellec A."/>
            <person name="Berard A."/>
            <person name="Berges H."/>
            <person name="Blanchet N."/>
            <person name="Boniface M.C."/>
            <person name="Brunel D."/>
            <person name="Catrice O."/>
            <person name="Chaidir N."/>
            <person name="Claudel C."/>
            <person name="Donnadieu C."/>
            <person name="Faraut T."/>
            <person name="Fievet G."/>
            <person name="Helmstetter N."/>
            <person name="King M."/>
            <person name="Knapp S.J."/>
            <person name="Lai Z."/>
            <person name="Le Paslier M.C."/>
            <person name="Lippi Y."/>
            <person name="Lorenzon L."/>
            <person name="Mandel J.R."/>
            <person name="Marage G."/>
            <person name="Marchand G."/>
            <person name="Marquand E."/>
            <person name="Bret-Mestries E."/>
            <person name="Morien E."/>
            <person name="Nambeesan S."/>
            <person name="Nguyen T."/>
            <person name="Pegot-Espagnet P."/>
            <person name="Pouilly N."/>
            <person name="Raftis F."/>
            <person name="Sallet E."/>
            <person name="Schiex T."/>
            <person name="Thomas J."/>
            <person name="Vandecasteele C."/>
            <person name="Vares D."/>
            <person name="Vear F."/>
            <person name="Vautrin S."/>
            <person name="Crespi M."/>
            <person name="Mangin B."/>
            <person name="Burke J.M."/>
            <person name="Salse J."/>
            <person name="Munos S."/>
            <person name="Vincourt P."/>
            <person name="Rieseberg L.H."/>
            <person name="Langlade N.B."/>
        </authorList>
    </citation>
    <scope>NUCLEOTIDE SEQUENCE [LARGE SCALE GENOMIC DNA]</scope>
    <source>
        <strain evidence="12">cv. SF193</strain>
        <tissue evidence="10">Leaves</tissue>
    </source>
</reference>
<dbReference type="AlphaFoldDB" id="A0A251V2L5"/>
<protein>
    <submittedName>
        <fullName evidence="10">Polygalacturonase</fullName>
        <ecNumber evidence="10">3.2.1.15</ecNumber>
    </submittedName>
    <submittedName>
        <fullName evidence="11">Putative glycoside hydrolase, family 28, Pectin lyase fold/virulence factor</fullName>
    </submittedName>
</protein>
<dbReference type="FunCoup" id="A0A251V2L5">
    <property type="interactions" value="114"/>
</dbReference>
<evidence type="ECO:0000256" key="1">
    <source>
        <dbReference type="ARBA" id="ARBA00004191"/>
    </source>
</evidence>
<evidence type="ECO:0000256" key="6">
    <source>
        <dbReference type="ARBA" id="ARBA00023295"/>
    </source>
</evidence>
<reference evidence="11" key="2">
    <citation type="submission" date="2017-02" db="EMBL/GenBank/DDBJ databases">
        <title>Sunflower complete genome.</title>
        <authorList>
            <person name="Langlade N."/>
            <person name="Munos S."/>
        </authorList>
    </citation>
    <scope>NUCLEOTIDE SEQUENCE [LARGE SCALE GENOMIC DNA]</scope>
    <source>
        <tissue evidence="11">Leaves</tissue>
    </source>
</reference>
<dbReference type="Gramene" id="mRNA:HanXRQr2_Chr04g0189961">
    <property type="protein sequence ID" value="mRNA:HanXRQr2_Chr04g0189961"/>
    <property type="gene ID" value="HanXRQr2_Chr04g0189961"/>
</dbReference>
<evidence type="ECO:0000256" key="3">
    <source>
        <dbReference type="ARBA" id="ARBA00022512"/>
    </source>
</evidence>
<keyword evidence="11" id="KW-0456">Lyase</keyword>
<dbReference type="Proteomes" id="UP000215914">
    <property type="component" value="Chromosome 4"/>
</dbReference>
<keyword evidence="12" id="KW-1185">Reference proteome</keyword>
<dbReference type="InterPro" id="IPR011050">
    <property type="entry name" value="Pectin_lyase_fold/virulence"/>
</dbReference>
<dbReference type="GO" id="GO:0004650">
    <property type="term" value="F:polygalacturonase activity"/>
    <property type="evidence" value="ECO:0007669"/>
    <property type="project" value="UniProtKB-EC"/>
</dbReference>
<dbReference type="Pfam" id="PF00295">
    <property type="entry name" value="Glyco_hydro_28"/>
    <property type="match status" value="1"/>
</dbReference>
<comment type="subcellular location">
    <subcellularLocation>
        <location evidence="1">Secreted</location>
        <location evidence="1">Cell wall</location>
    </subcellularLocation>
</comment>
<evidence type="ECO:0000313" key="10">
    <source>
        <dbReference type="EMBL" id="KAF5812208.1"/>
    </source>
</evidence>
<dbReference type="InterPro" id="IPR000743">
    <property type="entry name" value="Glyco_hydro_28"/>
</dbReference>
<feature type="active site" evidence="8">
    <location>
        <position position="241"/>
    </location>
</feature>
<dbReference type="EMBL" id="MNCJ02000319">
    <property type="protein sequence ID" value="KAF5812208.1"/>
    <property type="molecule type" value="Genomic_DNA"/>
</dbReference>